<evidence type="ECO:0000313" key="2">
    <source>
        <dbReference type="EMBL" id="RDV04440.1"/>
    </source>
</evidence>
<feature type="region of interest" description="Disordered" evidence="1">
    <location>
        <begin position="1"/>
        <end position="177"/>
    </location>
</feature>
<name>A0A371BA32_9BRAD</name>
<keyword evidence="3" id="KW-1185">Reference proteome</keyword>
<dbReference type="InterPro" id="IPR012899">
    <property type="entry name" value="LTXXQ"/>
</dbReference>
<feature type="compositionally biased region" description="Low complexity" evidence="1">
    <location>
        <begin position="81"/>
        <end position="99"/>
    </location>
</feature>
<proteinExistence type="predicted"/>
<dbReference type="GO" id="GO:0042597">
    <property type="term" value="C:periplasmic space"/>
    <property type="evidence" value="ECO:0007669"/>
    <property type="project" value="InterPro"/>
</dbReference>
<keyword evidence="2" id="KW-0540">Nuclease</keyword>
<dbReference type="Pfam" id="PF07813">
    <property type="entry name" value="LTXXQ"/>
    <property type="match status" value="2"/>
</dbReference>
<feature type="compositionally biased region" description="Polar residues" evidence="1">
    <location>
        <begin position="164"/>
        <end position="175"/>
    </location>
</feature>
<reference evidence="3" key="1">
    <citation type="submission" date="2018-08" db="EMBL/GenBank/DDBJ databases">
        <authorList>
            <person name="Kim S.-J."/>
            <person name="Jung G.-Y."/>
        </authorList>
    </citation>
    <scope>NUCLEOTIDE SEQUENCE [LARGE SCALE GENOMIC DNA]</scope>
    <source>
        <strain evidence="3">GY_H</strain>
    </source>
</reference>
<evidence type="ECO:0000256" key="1">
    <source>
        <dbReference type="SAM" id="MobiDB-lite"/>
    </source>
</evidence>
<dbReference type="Proteomes" id="UP000263993">
    <property type="component" value="Unassembled WGS sequence"/>
</dbReference>
<accession>A0A371BA32</accession>
<dbReference type="EMBL" id="QRGO01000001">
    <property type="protein sequence ID" value="RDV04440.1"/>
    <property type="molecule type" value="Genomic_DNA"/>
</dbReference>
<feature type="compositionally biased region" description="Basic and acidic residues" evidence="1">
    <location>
        <begin position="100"/>
        <end position="110"/>
    </location>
</feature>
<protein>
    <submittedName>
        <fullName evidence="2">Exonuclease VII large subunit</fullName>
    </submittedName>
</protein>
<dbReference type="GO" id="GO:0004527">
    <property type="term" value="F:exonuclease activity"/>
    <property type="evidence" value="ECO:0007669"/>
    <property type="project" value="UniProtKB-KW"/>
</dbReference>
<comment type="caution">
    <text evidence="2">The sequence shown here is derived from an EMBL/GenBank/DDBJ whole genome shotgun (WGS) entry which is preliminary data.</text>
</comment>
<feature type="compositionally biased region" description="Polar residues" evidence="1">
    <location>
        <begin position="69"/>
        <end position="78"/>
    </location>
</feature>
<keyword evidence="2" id="KW-0269">Exonuclease</keyword>
<organism evidence="2 3">
    <name type="scientific">Undibacter mobilis</name>
    <dbReference type="NCBI Taxonomy" id="2292256"/>
    <lineage>
        <taxon>Bacteria</taxon>
        <taxon>Pseudomonadati</taxon>
        <taxon>Pseudomonadota</taxon>
        <taxon>Alphaproteobacteria</taxon>
        <taxon>Hyphomicrobiales</taxon>
        <taxon>Nitrobacteraceae</taxon>
        <taxon>Undibacter</taxon>
    </lineage>
</organism>
<dbReference type="AlphaFoldDB" id="A0A371BA32"/>
<gene>
    <name evidence="2" type="ORF">DXH78_07555</name>
</gene>
<feature type="compositionally biased region" description="Low complexity" evidence="1">
    <location>
        <begin position="126"/>
        <end position="163"/>
    </location>
</feature>
<keyword evidence="2" id="KW-0378">Hydrolase</keyword>
<evidence type="ECO:0000313" key="3">
    <source>
        <dbReference type="Proteomes" id="UP000263993"/>
    </source>
</evidence>
<sequence>MARPHPPVIRQAPPQISRPQPPAHRPAPNIVRPQAPARVAPERAVRPQLRGIPQQSARPQRPTLPPQPNQAQRNQTPPNIAVQRAVPPTAAQQRATARQEQFERRREQRVLRNLPPAQRVERRQQFEQARQQRALQRQQGLTPQQAAQPNARVNAAAATAQPQLRRNGQPRITPQASRQGRFAGAFAASRANAAANMNVNVNVRANATRWQRIGARQAWRSGHRANFVAWFGPVFWPYAYSDIFEYTFFPSGYDEGYWYYAYDDFFDGVYYGEYGPPADYVGAFESAPRTTQPLTYKSVQTLCQQPGNGITAWPIAEIETKVGLNGDQKALLNDVQNAGKRAADVFKQTCPSENAYPLTPPGRLASMTARLDATLQAVETVRPPLTTFYEALNDEQKERFNAIGPGKNVVSNAEAQEALPADAKKCGENKAGLTNLPIEQIEDAVKPTEQQQASLDRLSEATVKAVGILQAACPSETPLTPPGRLEAIETRLKAMVEAANTVKQPLGDFYAGLTAEQKARFNRMGRDLTVGQAAQ</sequence>